<reference evidence="1" key="2">
    <citation type="submission" date="2023-05" db="EMBL/GenBank/DDBJ databases">
        <authorList>
            <consortium name="Lawrence Berkeley National Laboratory"/>
            <person name="Steindorff A."/>
            <person name="Hensen N."/>
            <person name="Bonometti L."/>
            <person name="Westerberg I."/>
            <person name="Brannstrom I.O."/>
            <person name="Guillou S."/>
            <person name="Cros-Aarteil S."/>
            <person name="Calhoun S."/>
            <person name="Haridas S."/>
            <person name="Kuo A."/>
            <person name="Mondo S."/>
            <person name="Pangilinan J."/>
            <person name="Riley R."/>
            <person name="Labutti K."/>
            <person name="Andreopoulos B."/>
            <person name="Lipzen A."/>
            <person name="Chen C."/>
            <person name="Yanf M."/>
            <person name="Daum C."/>
            <person name="Ng V."/>
            <person name="Clum A."/>
            <person name="Ohm R."/>
            <person name="Martin F."/>
            <person name="Silar P."/>
            <person name="Natvig D."/>
            <person name="Lalanne C."/>
            <person name="Gautier V."/>
            <person name="Ament-Velasquez S.L."/>
            <person name="Kruys A."/>
            <person name="Hutchinson M.I."/>
            <person name="Powell A.J."/>
            <person name="Barry K."/>
            <person name="Miller A.N."/>
            <person name="Grigoriev I.V."/>
            <person name="Debuchy R."/>
            <person name="Gladieux P."/>
            <person name="Thoren M.H."/>
            <person name="Johannesson H."/>
        </authorList>
    </citation>
    <scope>NUCLEOTIDE SEQUENCE</scope>
    <source>
        <strain evidence="1">CBS 731.68</strain>
    </source>
</reference>
<dbReference type="AlphaFoldDB" id="A0AAN6YZK2"/>
<gene>
    <name evidence="1" type="ORF">N657DRAFT_674900</name>
</gene>
<evidence type="ECO:0000313" key="2">
    <source>
        <dbReference type="Proteomes" id="UP001302602"/>
    </source>
</evidence>
<keyword evidence="2" id="KW-1185">Reference proteome</keyword>
<sequence length="163" mass="18358">MSVTFEPMPSLDLVKPTRVKVQIPLDLLAHFDPIVDLSGKKVHHLARETESVARVIAEKLSMTLFGSTKSLPDPFIHWLKSYQDGPAESVCFTLSHEIAHDGLNPVYLIVRAKLAENKVVFGVEQVEGELRQTLNYRHEVEEANLRRSMMQQPEGEEVAEAVD</sequence>
<protein>
    <submittedName>
        <fullName evidence="1">Uncharacterized protein</fullName>
    </submittedName>
</protein>
<evidence type="ECO:0000313" key="1">
    <source>
        <dbReference type="EMBL" id="KAK4119512.1"/>
    </source>
</evidence>
<dbReference type="GeneID" id="87832554"/>
<dbReference type="RefSeq" id="XP_062643285.1">
    <property type="nucleotide sequence ID" value="XM_062795786.1"/>
</dbReference>
<dbReference type="Proteomes" id="UP001302602">
    <property type="component" value="Unassembled WGS sequence"/>
</dbReference>
<reference evidence="1" key="1">
    <citation type="journal article" date="2023" name="Mol. Phylogenet. Evol.">
        <title>Genome-scale phylogeny and comparative genomics of the fungal order Sordariales.</title>
        <authorList>
            <person name="Hensen N."/>
            <person name="Bonometti L."/>
            <person name="Westerberg I."/>
            <person name="Brannstrom I.O."/>
            <person name="Guillou S."/>
            <person name="Cros-Aarteil S."/>
            <person name="Calhoun S."/>
            <person name="Haridas S."/>
            <person name="Kuo A."/>
            <person name="Mondo S."/>
            <person name="Pangilinan J."/>
            <person name="Riley R."/>
            <person name="LaButti K."/>
            <person name="Andreopoulos B."/>
            <person name="Lipzen A."/>
            <person name="Chen C."/>
            <person name="Yan M."/>
            <person name="Daum C."/>
            <person name="Ng V."/>
            <person name="Clum A."/>
            <person name="Steindorff A."/>
            <person name="Ohm R.A."/>
            <person name="Martin F."/>
            <person name="Silar P."/>
            <person name="Natvig D.O."/>
            <person name="Lalanne C."/>
            <person name="Gautier V."/>
            <person name="Ament-Velasquez S.L."/>
            <person name="Kruys A."/>
            <person name="Hutchinson M.I."/>
            <person name="Powell A.J."/>
            <person name="Barry K."/>
            <person name="Miller A.N."/>
            <person name="Grigoriev I.V."/>
            <person name="Debuchy R."/>
            <person name="Gladieux P."/>
            <person name="Hiltunen Thoren M."/>
            <person name="Johannesson H."/>
        </authorList>
    </citation>
    <scope>NUCLEOTIDE SEQUENCE</scope>
    <source>
        <strain evidence="1">CBS 731.68</strain>
    </source>
</reference>
<dbReference type="EMBL" id="MU853248">
    <property type="protein sequence ID" value="KAK4119512.1"/>
    <property type="molecule type" value="Genomic_DNA"/>
</dbReference>
<organism evidence="1 2">
    <name type="scientific">Parathielavia appendiculata</name>
    <dbReference type="NCBI Taxonomy" id="2587402"/>
    <lineage>
        <taxon>Eukaryota</taxon>
        <taxon>Fungi</taxon>
        <taxon>Dikarya</taxon>
        <taxon>Ascomycota</taxon>
        <taxon>Pezizomycotina</taxon>
        <taxon>Sordariomycetes</taxon>
        <taxon>Sordariomycetidae</taxon>
        <taxon>Sordariales</taxon>
        <taxon>Chaetomiaceae</taxon>
        <taxon>Parathielavia</taxon>
    </lineage>
</organism>
<name>A0AAN6YZK2_9PEZI</name>
<comment type="caution">
    <text evidence="1">The sequence shown here is derived from an EMBL/GenBank/DDBJ whole genome shotgun (WGS) entry which is preliminary data.</text>
</comment>
<proteinExistence type="predicted"/>
<accession>A0AAN6YZK2</accession>